<accession>A0AC34QNY3</accession>
<sequence length="205" mass="23139">MADSPELQQVGQSTTEKTAISASNERTAVPLPAESEEHQEFRKILQLKEKTGWEIRFFDLQYERKMKFGLTIRNYEGCVMVSKLESKSLTAEKLLVGDHLFAVNSDIVTDREAAKNLIMKSFVKKKKVTLTIYRPYSSEAKLWAKTAILSTSTRTSSTAPCEKIKWAKMAAQQRQAAKLLAKQEQLKEAPTPSSTNISARHEPMN</sequence>
<evidence type="ECO:0000313" key="1">
    <source>
        <dbReference type="Proteomes" id="UP000887576"/>
    </source>
</evidence>
<name>A0AC34QNY3_9BILA</name>
<organism evidence="1 2">
    <name type="scientific">Panagrolaimus sp. JU765</name>
    <dbReference type="NCBI Taxonomy" id="591449"/>
    <lineage>
        <taxon>Eukaryota</taxon>
        <taxon>Metazoa</taxon>
        <taxon>Ecdysozoa</taxon>
        <taxon>Nematoda</taxon>
        <taxon>Chromadorea</taxon>
        <taxon>Rhabditida</taxon>
        <taxon>Tylenchina</taxon>
        <taxon>Panagrolaimomorpha</taxon>
        <taxon>Panagrolaimoidea</taxon>
        <taxon>Panagrolaimidae</taxon>
        <taxon>Panagrolaimus</taxon>
    </lineage>
</organism>
<dbReference type="WBParaSite" id="JU765_v2.g17965.t1">
    <property type="protein sequence ID" value="JU765_v2.g17965.t1"/>
    <property type="gene ID" value="JU765_v2.g17965"/>
</dbReference>
<dbReference type="Proteomes" id="UP000887576">
    <property type="component" value="Unplaced"/>
</dbReference>
<evidence type="ECO:0000313" key="2">
    <source>
        <dbReference type="WBParaSite" id="JU765_v2.g17965.t1"/>
    </source>
</evidence>
<proteinExistence type="predicted"/>
<protein>
    <submittedName>
        <fullName evidence="2">PDZ domain-containing protein</fullName>
    </submittedName>
</protein>
<reference evidence="2" key="1">
    <citation type="submission" date="2022-11" db="UniProtKB">
        <authorList>
            <consortium name="WormBaseParasite"/>
        </authorList>
    </citation>
    <scope>IDENTIFICATION</scope>
</reference>